<name>A0AAN1XXC7_UNVUL</name>
<dbReference type="EMBL" id="AP025523">
    <property type="protein sequence ID" value="BDE07126.1"/>
    <property type="molecule type" value="Genomic_DNA"/>
</dbReference>
<feature type="domain" description="CBS" evidence="2">
    <location>
        <begin position="356"/>
        <end position="415"/>
    </location>
</feature>
<dbReference type="SMART" id="SM00924">
    <property type="entry name" value="MgtE_N"/>
    <property type="match status" value="1"/>
</dbReference>
<keyword evidence="4" id="KW-1185">Reference proteome</keyword>
<gene>
    <name evidence="3" type="ORF">WPS_24020</name>
</gene>
<dbReference type="PANTHER" id="PTHR43773:SF1">
    <property type="entry name" value="MAGNESIUM TRANSPORTER MGTE"/>
    <property type="match status" value="1"/>
</dbReference>
<dbReference type="SUPFAM" id="SSF158791">
    <property type="entry name" value="MgtE N-terminal domain-like"/>
    <property type="match status" value="1"/>
</dbReference>
<dbReference type="Gene3D" id="1.25.60.10">
    <property type="entry name" value="MgtE N-terminal domain-like"/>
    <property type="match status" value="1"/>
</dbReference>
<evidence type="ECO:0000313" key="3">
    <source>
        <dbReference type="EMBL" id="BDE07126.1"/>
    </source>
</evidence>
<keyword evidence="1" id="KW-0129">CBS domain</keyword>
<dbReference type="InterPro" id="IPR006668">
    <property type="entry name" value="Mg_transptr_MgtE_intracell_dom"/>
</dbReference>
<accession>A0AAN1XXC7</accession>
<evidence type="ECO:0000256" key="1">
    <source>
        <dbReference type="PROSITE-ProRule" id="PRU00703"/>
    </source>
</evidence>
<dbReference type="Proteomes" id="UP001317532">
    <property type="component" value="Chromosome"/>
</dbReference>
<dbReference type="Gene3D" id="3.10.580.10">
    <property type="entry name" value="CBS-domain"/>
    <property type="match status" value="1"/>
</dbReference>
<dbReference type="KEGG" id="vab:WPS_24020"/>
<dbReference type="PROSITE" id="PS51371">
    <property type="entry name" value="CBS"/>
    <property type="match status" value="1"/>
</dbReference>
<dbReference type="CDD" id="cd04606">
    <property type="entry name" value="CBS_pair_Mg_transporter"/>
    <property type="match status" value="1"/>
</dbReference>
<dbReference type="SUPFAM" id="SSF54631">
    <property type="entry name" value="CBS-domain pair"/>
    <property type="match status" value="1"/>
</dbReference>
<dbReference type="InterPro" id="IPR006669">
    <property type="entry name" value="MgtE_transporter"/>
</dbReference>
<organism evidence="3 4">
    <name type="scientific">Vulcanimicrobium alpinum</name>
    <dbReference type="NCBI Taxonomy" id="3016050"/>
    <lineage>
        <taxon>Bacteria</taxon>
        <taxon>Bacillati</taxon>
        <taxon>Vulcanimicrobiota</taxon>
        <taxon>Vulcanimicrobiia</taxon>
        <taxon>Vulcanimicrobiales</taxon>
        <taxon>Vulcanimicrobiaceae</taxon>
        <taxon>Vulcanimicrobium</taxon>
    </lineage>
</organism>
<protein>
    <submittedName>
        <fullName evidence="3">Magnesium transporter</fullName>
    </submittedName>
</protein>
<dbReference type="RefSeq" id="WP_317994738.1">
    <property type="nucleotide sequence ID" value="NZ_AP025523.1"/>
</dbReference>
<evidence type="ECO:0000259" key="2">
    <source>
        <dbReference type="PROSITE" id="PS51371"/>
    </source>
</evidence>
<dbReference type="PANTHER" id="PTHR43773">
    <property type="entry name" value="MAGNESIUM TRANSPORTER MGTE"/>
    <property type="match status" value="1"/>
</dbReference>
<dbReference type="GO" id="GO:0016020">
    <property type="term" value="C:membrane"/>
    <property type="evidence" value="ECO:0007669"/>
    <property type="project" value="InterPro"/>
</dbReference>
<reference evidence="3 4" key="1">
    <citation type="journal article" date="2022" name="ISME Commun">
        <title>Vulcanimicrobium alpinus gen. nov. sp. nov., the first cultivated representative of the candidate phylum 'Eremiobacterota', is a metabolically versatile aerobic anoxygenic phototroph.</title>
        <authorList>
            <person name="Yabe S."/>
            <person name="Muto K."/>
            <person name="Abe K."/>
            <person name="Yokota A."/>
            <person name="Staudigel H."/>
            <person name="Tebo B.M."/>
        </authorList>
    </citation>
    <scope>NUCLEOTIDE SEQUENCE [LARGE SCALE GENOMIC DNA]</scope>
    <source>
        <strain evidence="3 4">WC8-2</strain>
    </source>
</reference>
<dbReference type="InterPro" id="IPR046342">
    <property type="entry name" value="CBS_dom_sf"/>
</dbReference>
<evidence type="ECO:0000313" key="4">
    <source>
        <dbReference type="Proteomes" id="UP001317532"/>
    </source>
</evidence>
<dbReference type="InterPro" id="IPR000644">
    <property type="entry name" value="CBS_dom"/>
</dbReference>
<dbReference type="SMART" id="SM00116">
    <property type="entry name" value="CBS"/>
    <property type="match status" value="2"/>
</dbReference>
<dbReference type="GO" id="GO:0015095">
    <property type="term" value="F:magnesium ion transmembrane transporter activity"/>
    <property type="evidence" value="ECO:0007669"/>
    <property type="project" value="InterPro"/>
</dbReference>
<sequence>MPFHEGFVSELVGRSAIVERGGSRDVVGRVADFVVEHPEDTFPRIDAVIVKTRHGELAAPIADVASFDDGGIVLTKAPTVVRPPDDEALYLIEDLFDKQIVDVDGRKVVRINDIEIARTAGALRVVAADIGVGGLLRRLGIAKIMPRVVDRVPRSLIAWDNVAPLRDLSPTQIRLSVSEKRLSRLHPTELAEILGDLSAQDAARVVGSLDDERAADALEHLEPDVQRSIIDDLGTARAADIIEEMDSDDAADLLGELPEDRQNELLAEMDAQTADDLRELVAYADDTAGGLMTTDYFWIYPHRTVTATIAKIREIAPETEFIYYLYVLDQSEKLLGVLSLRTLLLAEPNATIHSIMDEEVVSVRPDVSAEDVASTIARYDLLACPVTDDRGTMLGIVTVDDAIDAIIPERLTRKLPRLTKRGQQRRAETVG</sequence>
<dbReference type="InterPro" id="IPR038076">
    <property type="entry name" value="MgtE_N_sf"/>
</dbReference>
<dbReference type="Pfam" id="PF00571">
    <property type="entry name" value="CBS"/>
    <property type="match status" value="2"/>
</dbReference>
<proteinExistence type="predicted"/>
<dbReference type="Pfam" id="PF03448">
    <property type="entry name" value="MgtE_N"/>
    <property type="match status" value="1"/>
</dbReference>
<dbReference type="AlphaFoldDB" id="A0AAN1XXC7"/>